<comment type="caution">
    <text evidence="1">The sequence shown here is derived from an EMBL/GenBank/DDBJ whole genome shotgun (WGS) entry which is preliminary data.</text>
</comment>
<keyword evidence="2" id="KW-1185">Reference proteome</keyword>
<dbReference type="Proteomes" id="UP000027361">
    <property type="component" value="Unassembled WGS sequence"/>
</dbReference>
<accession>A0A066VBN9</accession>
<dbReference type="GeneID" id="25265720"/>
<evidence type="ECO:0000313" key="2">
    <source>
        <dbReference type="Proteomes" id="UP000027361"/>
    </source>
</evidence>
<dbReference type="STRING" id="1037660.A0A066VBN9"/>
<evidence type="ECO:0000313" key="1">
    <source>
        <dbReference type="EMBL" id="KDN39172.1"/>
    </source>
</evidence>
<name>A0A066VBN9_TILAU</name>
<dbReference type="AlphaFoldDB" id="A0A066VBN9"/>
<dbReference type="EMBL" id="JMSN01000108">
    <property type="protein sequence ID" value="KDN39172.1"/>
    <property type="molecule type" value="Genomic_DNA"/>
</dbReference>
<dbReference type="RefSeq" id="XP_013240952.1">
    <property type="nucleotide sequence ID" value="XM_013385498.1"/>
</dbReference>
<proteinExistence type="predicted"/>
<organism evidence="1 2">
    <name type="scientific">Tilletiaria anomala (strain ATCC 24038 / CBS 436.72 / UBC 951)</name>
    <dbReference type="NCBI Taxonomy" id="1037660"/>
    <lineage>
        <taxon>Eukaryota</taxon>
        <taxon>Fungi</taxon>
        <taxon>Dikarya</taxon>
        <taxon>Basidiomycota</taxon>
        <taxon>Ustilaginomycotina</taxon>
        <taxon>Exobasidiomycetes</taxon>
        <taxon>Georgefischeriales</taxon>
        <taxon>Tilletiariaceae</taxon>
        <taxon>Tilletiaria</taxon>
    </lineage>
</organism>
<gene>
    <name evidence="1" type="ORF">K437DRAFT_264638</name>
</gene>
<protein>
    <submittedName>
        <fullName evidence="1">Uncharacterized protein</fullName>
    </submittedName>
</protein>
<dbReference type="OrthoDB" id="197068at2759"/>
<dbReference type="HOGENOM" id="CLU_1603886_0_0_1"/>
<dbReference type="InParanoid" id="A0A066VBN9"/>
<sequence>MIDAVKGSEIHKYMGTMFGFVDAMDKFGPIRTEPVLIVDGGLGHDVASYACASYLRQKRNGMMELFKISTVARKATWGLLVKSDRETGKKAFSFSVNQAFYGGYITGAKRKEWFQLAANGGLTVDHELVDEAFLLRQRFELPKPMGQYVFFNDVTDDEFRKVLAKH</sequence>
<reference evidence="1 2" key="1">
    <citation type="submission" date="2014-05" db="EMBL/GenBank/DDBJ databases">
        <title>Draft genome sequence of a rare smut relative, Tilletiaria anomala UBC 951.</title>
        <authorList>
            <consortium name="DOE Joint Genome Institute"/>
            <person name="Toome M."/>
            <person name="Kuo A."/>
            <person name="Henrissat B."/>
            <person name="Lipzen A."/>
            <person name="Tritt A."/>
            <person name="Yoshinaga Y."/>
            <person name="Zane M."/>
            <person name="Barry K."/>
            <person name="Grigoriev I.V."/>
            <person name="Spatafora J.W."/>
            <person name="Aimea M.C."/>
        </authorList>
    </citation>
    <scope>NUCLEOTIDE SEQUENCE [LARGE SCALE GENOMIC DNA]</scope>
    <source>
        <strain evidence="1 2">UBC 951</strain>
    </source>
</reference>